<protein>
    <submittedName>
        <fullName evidence="1">Fructokinase</fullName>
    </submittedName>
</protein>
<keyword evidence="2" id="KW-1185">Reference proteome</keyword>
<evidence type="ECO:0000313" key="2">
    <source>
        <dbReference type="Proteomes" id="UP000184066"/>
    </source>
</evidence>
<reference evidence="1 2" key="1">
    <citation type="submission" date="2016-12" db="EMBL/GenBank/DDBJ databases">
        <authorList>
            <person name="Song W.-J."/>
            <person name="Kurnit D.M."/>
        </authorList>
    </citation>
    <scope>NUCLEOTIDE SEQUENCE [LARGE SCALE GENOMIC DNA]</scope>
    <source>
        <strain evidence="1 2">CGMCC 1.10808</strain>
    </source>
</reference>
<dbReference type="GO" id="GO:0004396">
    <property type="term" value="F:hexokinase activity"/>
    <property type="evidence" value="ECO:0007669"/>
    <property type="project" value="TreeGrafter"/>
</dbReference>
<accession>A0A1M7TXN1</accession>
<dbReference type="InterPro" id="IPR049874">
    <property type="entry name" value="ROK_cs"/>
</dbReference>
<keyword evidence="1" id="KW-0808">Transferase</keyword>
<dbReference type="InterPro" id="IPR000600">
    <property type="entry name" value="ROK"/>
</dbReference>
<organism evidence="1 2">
    <name type="scientific">Oceanicella actignis</name>
    <dbReference type="NCBI Taxonomy" id="1189325"/>
    <lineage>
        <taxon>Bacteria</taxon>
        <taxon>Pseudomonadati</taxon>
        <taxon>Pseudomonadota</taxon>
        <taxon>Alphaproteobacteria</taxon>
        <taxon>Rhodobacterales</taxon>
        <taxon>Paracoccaceae</taxon>
        <taxon>Oceanicella</taxon>
    </lineage>
</organism>
<dbReference type="Pfam" id="PF00480">
    <property type="entry name" value="ROK"/>
    <property type="match status" value="1"/>
</dbReference>
<dbReference type="SUPFAM" id="SSF53067">
    <property type="entry name" value="Actin-like ATPase domain"/>
    <property type="match status" value="1"/>
</dbReference>
<dbReference type="AlphaFoldDB" id="A0A1M7TXN1"/>
<dbReference type="STRING" id="1189325.SAMN04488119_11046"/>
<dbReference type="RefSeq" id="WP_072748234.1">
    <property type="nucleotide sequence ID" value="NZ_FOHL01000010.1"/>
</dbReference>
<name>A0A1M7TXN1_9RHOB</name>
<evidence type="ECO:0000313" key="1">
    <source>
        <dbReference type="EMBL" id="SHN75435.1"/>
    </source>
</evidence>
<dbReference type="EMBL" id="FRDL01000011">
    <property type="protein sequence ID" value="SHN75435.1"/>
    <property type="molecule type" value="Genomic_DNA"/>
</dbReference>
<dbReference type="PANTHER" id="PTHR18964:SF174">
    <property type="entry name" value="D-ALLOSE KINASE-RELATED"/>
    <property type="match status" value="1"/>
</dbReference>
<dbReference type="InterPro" id="IPR043129">
    <property type="entry name" value="ATPase_NBD"/>
</dbReference>
<dbReference type="PANTHER" id="PTHR18964">
    <property type="entry name" value="ROK (REPRESSOR, ORF, KINASE) FAMILY"/>
    <property type="match status" value="1"/>
</dbReference>
<sequence length="315" mass="32429">MSGADDAPRLGLDFGGTKIEGVLMTPDGRELARMRAPTPRHDYAACLRAMADLAAALEARAGVRAPRAGVGAPGSLSPATGLARNGNAVWMLGRPLARDLAQALGRPVRVANDADCFALSEAADGAGAGARSVFGAILGTGVGAGIVIAGRALRGRNGVAGEWGHIPLPAPRADELDPPRCWCGRRGCIETWLSGPGLAADFARAVGAAEGEGPDAAEIAALAEAGDEDARAALDRWFDRAGRALALIVNVLDPEAVVLGGGLSNLPDIEARLSEATRPHVFSDVFETAIRRNMHGDGSGVRGAARLWDEEARDT</sequence>
<dbReference type="Proteomes" id="UP000184066">
    <property type="component" value="Unassembled WGS sequence"/>
</dbReference>
<proteinExistence type="predicted"/>
<gene>
    <name evidence="1" type="ORF">SAMN05216200_11146</name>
</gene>
<dbReference type="Gene3D" id="3.30.420.40">
    <property type="match status" value="2"/>
</dbReference>
<dbReference type="PROSITE" id="PS01125">
    <property type="entry name" value="ROK"/>
    <property type="match status" value="1"/>
</dbReference>
<keyword evidence="1" id="KW-0418">Kinase</keyword>
<dbReference type="CDD" id="cd24066">
    <property type="entry name" value="ASKHA_NBD_ROK_EcFRK-like"/>
    <property type="match status" value="1"/>
</dbReference>
<dbReference type="OrthoDB" id="9810372at2"/>